<dbReference type="GO" id="GO:0016787">
    <property type="term" value="F:hydrolase activity"/>
    <property type="evidence" value="ECO:0007669"/>
    <property type="project" value="UniProtKB-KW"/>
</dbReference>
<comment type="caution">
    <text evidence="1">The sequence shown here is derived from an EMBL/GenBank/DDBJ whole genome shotgun (WGS) entry which is preliminary data.</text>
</comment>
<keyword evidence="2" id="KW-1185">Reference proteome</keyword>
<sequence length="179" mass="19475">MQRTTRFFIVPGLGNSGPDHWQTYFERIHPEFTRIAQRSWDAPDRAEWVATLEQALAGEDLSQVVLIAHSLGCATVAHWANTYGHRIKGALLVAPVDVETDAFAALAPTGFAPLPLLQLPFPSKVVTSTTDPWVSAARARQFAEAWGSELVVIGDAGHINVASGHGDWPDGLALLRDWA</sequence>
<dbReference type="SUPFAM" id="SSF53474">
    <property type="entry name" value="alpha/beta-Hydrolases"/>
    <property type="match status" value="1"/>
</dbReference>
<keyword evidence="1" id="KW-0378">Hydrolase</keyword>
<dbReference type="InterPro" id="IPR010662">
    <property type="entry name" value="RBBP9/YdeN"/>
</dbReference>
<dbReference type="Proteomes" id="UP000317624">
    <property type="component" value="Unassembled WGS sequence"/>
</dbReference>
<evidence type="ECO:0000313" key="2">
    <source>
        <dbReference type="Proteomes" id="UP000317624"/>
    </source>
</evidence>
<name>A0A558BY61_9BACT</name>
<dbReference type="AlphaFoldDB" id="A0A558BY61"/>
<dbReference type="Gene3D" id="3.40.50.1820">
    <property type="entry name" value="alpha/beta hydrolase"/>
    <property type="match status" value="1"/>
</dbReference>
<proteinExistence type="predicted"/>
<reference evidence="1 2" key="1">
    <citation type="submission" date="2019-07" db="EMBL/GenBank/DDBJ databases">
        <title>Hymenobacter sp. straun FUR1 Genome sequencing and assembly.</title>
        <authorList>
            <person name="Chhetri G."/>
        </authorList>
    </citation>
    <scope>NUCLEOTIDE SEQUENCE [LARGE SCALE GENOMIC DNA]</scope>
    <source>
        <strain evidence="1 2">Fur1</strain>
    </source>
</reference>
<evidence type="ECO:0000313" key="1">
    <source>
        <dbReference type="EMBL" id="TVT41460.1"/>
    </source>
</evidence>
<dbReference type="RefSeq" id="WP_144846372.1">
    <property type="nucleotide sequence ID" value="NZ_VMRJ01000002.1"/>
</dbReference>
<dbReference type="EMBL" id="VMRJ01000002">
    <property type="protein sequence ID" value="TVT41460.1"/>
    <property type="molecule type" value="Genomic_DNA"/>
</dbReference>
<protein>
    <submittedName>
        <fullName evidence="1">Serine hydrolase family protein</fullName>
    </submittedName>
</protein>
<organism evidence="1 2">
    <name type="scientific">Hymenobacter setariae</name>
    <dbReference type="NCBI Taxonomy" id="2594794"/>
    <lineage>
        <taxon>Bacteria</taxon>
        <taxon>Pseudomonadati</taxon>
        <taxon>Bacteroidota</taxon>
        <taxon>Cytophagia</taxon>
        <taxon>Cytophagales</taxon>
        <taxon>Hymenobacteraceae</taxon>
        <taxon>Hymenobacter</taxon>
    </lineage>
</organism>
<dbReference type="Pfam" id="PF06821">
    <property type="entry name" value="Ser_hydrolase"/>
    <property type="match status" value="1"/>
</dbReference>
<gene>
    <name evidence="1" type="ORF">FNT36_08450</name>
</gene>
<dbReference type="InterPro" id="IPR029058">
    <property type="entry name" value="AB_hydrolase_fold"/>
</dbReference>
<accession>A0A558BY61</accession>
<dbReference type="OrthoDB" id="9804993at2"/>